<evidence type="ECO:0000313" key="2">
    <source>
        <dbReference type="EMBL" id="THX16168.1"/>
    </source>
</evidence>
<accession>A0A4V4J2D4</accession>
<feature type="chain" id="PRO_5020883101" description="Fungal N-terminal domain-containing protein" evidence="1">
    <location>
        <begin position="20"/>
        <end position="50"/>
    </location>
</feature>
<dbReference type="EMBL" id="QZAS01000004">
    <property type="protein sequence ID" value="THX16168.1"/>
    <property type="molecule type" value="Genomic_DNA"/>
</dbReference>
<sequence length="50" mass="5318">MADPIAIVGLLVTVGQILSALHEYSKSVNQARNDIADLSTELLVLQGVLK</sequence>
<protein>
    <recommendedName>
        <fullName evidence="3">Fungal N-terminal domain-containing protein</fullName>
    </recommendedName>
</protein>
<evidence type="ECO:0000256" key="1">
    <source>
        <dbReference type="SAM" id="SignalP"/>
    </source>
</evidence>
<evidence type="ECO:0008006" key="3">
    <source>
        <dbReference type="Google" id="ProtNLM"/>
    </source>
</evidence>
<dbReference type="AlphaFoldDB" id="A0A4V4J2D4"/>
<name>A0A4V4J2D4_AURPU</name>
<proteinExistence type="predicted"/>
<reference evidence="2" key="1">
    <citation type="submission" date="2018-10" db="EMBL/GenBank/DDBJ databases">
        <title>Fifty Aureobasidium pullulans genomes reveal a recombining polyextremotolerant generalist.</title>
        <authorList>
            <person name="Gostincar C."/>
            <person name="Turk M."/>
            <person name="Zajc J."/>
            <person name="Gunde-Cimerman N."/>
        </authorList>
    </citation>
    <scope>NUCLEOTIDE SEQUENCE [LARGE SCALE GENOMIC DNA]</scope>
    <source>
        <strain evidence="2">EXF-10085</strain>
    </source>
</reference>
<organism evidence="2">
    <name type="scientific">Aureobasidium pullulans</name>
    <name type="common">Black yeast</name>
    <name type="synonym">Pullularia pullulans</name>
    <dbReference type="NCBI Taxonomy" id="5580"/>
    <lineage>
        <taxon>Eukaryota</taxon>
        <taxon>Fungi</taxon>
        <taxon>Dikarya</taxon>
        <taxon>Ascomycota</taxon>
        <taxon>Pezizomycotina</taxon>
        <taxon>Dothideomycetes</taxon>
        <taxon>Dothideomycetidae</taxon>
        <taxon>Dothideales</taxon>
        <taxon>Saccotheciaceae</taxon>
        <taxon>Aureobasidium</taxon>
    </lineage>
</organism>
<keyword evidence="1" id="KW-0732">Signal</keyword>
<feature type="signal peptide" evidence="1">
    <location>
        <begin position="1"/>
        <end position="19"/>
    </location>
</feature>
<gene>
    <name evidence="2" type="ORF">D6D13_01844</name>
</gene>
<comment type="caution">
    <text evidence="2">The sequence shown here is derived from an EMBL/GenBank/DDBJ whole genome shotgun (WGS) entry which is preliminary data.</text>
</comment>